<keyword evidence="1" id="KW-0812">Transmembrane</keyword>
<evidence type="ECO:0000313" key="3">
    <source>
        <dbReference type="Proteomes" id="UP001165740"/>
    </source>
</evidence>
<evidence type="ECO:0000256" key="1">
    <source>
        <dbReference type="SAM" id="Phobius"/>
    </source>
</evidence>
<feature type="signal peptide" evidence="2">
    <location>
        <begin position="1"/>
        <end position="21"/>
    </location>
</feature>
<evidence type="ECO:0000256" key="2">
    <source>
        <dbReference type="SAM" id="SignalP"/>
    </source>
</evidence>
<keyword evidence="1" id="KW-1133">Transmembrane helix</keyword>
<keyword evidence="3" id="KW-1185">Reference proteome</keyword>
<evidence type="ECO:0000313" key="4">
    <source>
        <dbReference type="RefSeq" id="XP_055887442.1"/>
    </source>
</evidence>
<keyword evidence="1" id="KW-0472">Membrane</keyword>
<protein>
    <submittedName>
        <fullName evidence="4">Uncharacterized protein LOC129926582</fullName>
    </submittedName>
</protein>
<dbReference type="AlphaFoldDB" id="A0A9W3AJJ3"/>
<keyword evidence="2" id="KW-0732">Signal</keyword>
<name>A0A9W3AJJ3_BIOGL</name>
<feature type="chain" id="PRO_5040983316" evidence="2">
    <location>
        <begin position="22"/>
        <end position="152"/>
    </location>
</feature>
<accession>A0A9W3AJJ3</accession>
<organism evidence="3 4">
    <name type="scientific">Biomphalaria glabrata</name>
    <name type="common">Bloodfluke planorb</name>
    <name type="synonym">Freshwater snail</name>
    <dbReference type="NCBI Taxonomy" id="6526"/>
    <lineage>
        <taxon>Eukaryota</taxon>
        <taxon>Metazoa</taxon>
        <taxon>Spiralia</taxon>
        <taxon>Lophotrochozoa</taxon>
        <taxon>Mollusca</taxon>
        <taxon>Gastropoda</taxon>
        <taxon>Heterobranchia</taxon>
        <taxon>Euthyneura</taxon>
        <taxon>Panpulmonata</taxon>
        <taxon>Hygrophila</taxon>
        <taxon>Lymnaeoidea</taxon>
        <taxon>Planorbidae</taxon>
        <taxon>Biomphalaria</taxon>
    </lineage>
</organism>
<feature type="transmembrane region" description="Helical" evidence="1">
    <location>
        <begin position="110"/>
        <end position="143"/>
    </location>
</feature>
<dbReference type="Proteomes" id="UP001165740">
    <property type="component" value="Chromosome 6"/>
</dbReference>
<reference evidence="4" key="1">
    <citation type="submission" date="2025-08" db="UniProtKB">
        <authorList>
            <consortium name="RefSeq"/>
        </authorList>
    </citation>
    <scope>IDENTIFICATION</scope>
</reference>
<dbReference type="RefSeq" id="XP_055887442.1">
    <property type="nucleotide sequence ID" value="XM_056031467.1"/>
</dbReference>
<proteinExistence type="predicted"/>
<gene>
    <name evidence="4" type="primary">LOC129926582</name>
</gene>
<sequence length="152" mass="16950">MMDGVVVQSVCFLTVLSIVLGVTYEQQQYQNYPQQNYMVQQYEAITCNDLLCGVDECCVRLTGLPNVWLFLKLLQVKLLVHDQRNVPKVQTVPRPPNAVPRCSTLRLPNLSLVMTACMAPIMVLALEAVMVIATAMTTAMGIAKQMKFPRSS</sequence>
<dbReference type="GeneID" id="129926582"/>